<name>A0A1B2HAN4_9PSEU</name>
<accession>A0A1B2HAN4</accession>
<keyword evidence="4 6" id="KW-1133">Transmembrane helix</keyword>
<dbReference type="GO" id="GO:0005886">
    <property type="term" value="C:plasma membrane"/>
    <property type="evidence" value="ECO:0007669"/>
    <property type="project" value="UniProtKB-SubCell"/>
</dbReference>
<feature type="transmembrane region" description="Helical" evidence="6">
    <location>
        <begin position="308"/>
        <end position="333"/>
    </location>
</feature>
<feature type="transmembrane region" description="Helical" evidence="6">
    <location>
        <begin position="188"/>
        <end position="221"/>
    </location>
</feature>
<evidence type="ECO:0000256" key="1">
    <source>
        <dbReference type="ARBA" id="ARBA00004651"/>
    </source>
</evidence>
<feature type="transmembrane region" description="Helical" evidence="6">
    <location>
        <begin position="373"/>
        <end position="393"/>
    </location>
</feature>
<dbReference type="KEGG" id="led:BBK82_00495"/>
<dbReference type="EMBL" id="CP016793">
    <property type="protein sequence ID" value="ANZ34780.1"/>
    <property type="molecule type" value="Genomic_DNA"/>
</dbReference>
<dbReference type="SUPFAM" id="SSF82866">
    <property type="entry name" value="Multidrug efflux transporter AcrB transmembrane domain"/>
    <property type="match status" value="2"/>
</dbReference>
<protein>
    <recommendedName>
        <fullName evidence="7">Membrane transport protein MMPL domain-containing protein</fullName>
    </recommendedName>
</protein>
<dbReference type="Gene3D" id="1.20.1640.10">
    <property type="entry name" value="Multidrug efflux transporter AcrB transmembrane domain"/>
    <property type="match status" value="2"/>
</dbReference>
<dbReference type="InterPro" id="IPR004869">
    <property type="entry name" value="MMPL_dom"/>
</dbReference>
<feature type="transmembrane region" description="Helical" evidence="6">
    <location>
        <begin position="604"/>
        <end position="622"/>
    </location>
</feature>
<dbReference type="PANTHER" id="PTHR33406:SF13">
    <property type="entry name" value="MEMBRANE PROTEIN YDFJ"/>
    <property type="match status" value="1"/>
</dbReference>
<feature type="domain" description="Membrane transport protein MMPL" evidence="7">
    <location>
        <begin position="87"/>
        <end position="374"/>
    </location>
</feature>
<feature type="domain" description="Membrane transport protein MMPL" evidence="7">
    <location>
        <begin position="403"/>
        <end position="711"/>
    </location>
</feature>
<evidence type="ECO:0000256" key="4">
    <source>
        <dbReference type="ARBA" id="ARBA00022989"/>
    </source>
</evidence>
<organism evidence="8 9">
    <name type="scientific">Lentzea guizhouensis</name>
    <dbReference type="NCBI Taxonomy" id="1586287"/>
    <lineage>
        <taxon>Bacteria</taxon>
        <taxon>Bacillati</taxon>
        <taxon>Actinomycetota</taxon>
        <taxon>Actinomycetes</taxon>
        <taxon>Pseudonocardiales</taxon>
        <taxon>Pseudonocardiaceae</taxon>
        <taxon>Lentzea</taxon>
    </lineage>
</organism>
<evidence type="ECO:0000256" key="5">
    <source>
        <dbReference type="ARBA" id="ARBA00023136"/>
    </source>
</evidence>
<evidence type="ECO:0000259" key="7">
    <source>
        <dbReference type="Pfam" id="PF03176"/>
    </source>
</evidence>
<evidence type="ECO:0000256" key="2">
    <source>
        <dbReference type="ARBA" id="ARBA00022475"/>
    </source>
</evidence>
<comment type="subcellular location">
    <subcellularLocation>
        <location evidence="1">Cell membrane</location>
        <topology evidence="1">Multi-pass membrane protein</topology>
    </subcellularLocation>
</comment>
<feature type="transmembrane region" description="Helical" evidence="6">
    <location>
        <begin position="534"/>
        <end position="553"/>
    </location>
</feature>
<dbReference type="Proteomes" id="UP000093053">
    <property type="component" value="Chromosome"/>
</dbReference>
<evidence type="ECO:0000313" key="8">
    <source>
        <dbReference type="EMBL" id="ANZ34780.1"/>
    </source>
</evidence>
<keyword evidence="2" id="KW-1003">Cell membrane</keyword>
<sequence length="734" mass="76954">MPKQALTVRAAKWSVNHPWQAIVGWIVFVALCFAAGQLITPNNAAGKDFRVGEEGRGATVAADAGLPAPSVEKVLITPKSGSLDQDAAGRAAADISQRMRTIPDVATVADPVRSADGNAVMVAVTVKGNDRAAIQIVPALLRQTAAVQEANPELVVAQTGSGAVERDVQNLIGQDLVRAEMITLPITLIILLIVFGSILAAGVPVLLAITSVAAAIGLTALSTYIFPSAGGAVTNIILMMGMAVGVDYSLFYLKREREERARSGGTISHAAAVELAAATSGRTIVVSGFAVIISIAAMFLASDVIFSSIAAGSIIVVLVAMVSSLTVLPAVLGKLGKRVDDSRIPFLRKRAERSGGTGKLWPALLRPAMRHPVATLVLSTLVMVALALPVLGIKLSVAGTDTFPRQAPAVATYDRLTKAFPNEGPRHLVVVEADPSQAGTVRSALDDLASRAQADAEFGGRTSPELRVSEDDRVTTLELAIPYSANSKEGETSLATLRSELVPDTVGQVGGAQTYVAGDVARVVDYAAHQAEKLPWVVGFVLLLTFVMMVVAFRSVVIGVVAIVLNLLSAAGAFGALVGVFQYTWAEGLLGFTSGGYINSRVPLMLFVILFGLSMDYQVFVVSRIREAAARGVPARQAVYEGITASAGVVTSAAVVMVSVFASFIFVSLLEIKQIGFGLAVAVLLDAVIIRIMVLPSLMTLLGRWSWWPSTLSRPVKSTVDPAGDCRVMNASRT</sequence>
<proteinExistence type="predicted"/>
<keyword evidence="3 6" id="KW-0812">Transmembrane</keyword>
<dbReference type="AlphaFoldDB" id="A0A1B2HAN4"/>
<evidence type="ECO:0000256" key="3">
    <source>
        <dbReference type="ARBA" id="ARBA00022692"/>
    </source>
</evidence>
<feature type="transmembrane region" description="Helical" evidence="6">
    <location>
        <begin position="233"/>
        <end position="253"/>
    </location>
</feature>
<gene>
    <name evidence="8" type="ORF">BBK82_00495</name>
</gene>
<feature type="transmembrane region" description="Helical" evidence="6">
    <location>
        <begin position="284"/>
        <end position="302"/>
    </location>
</feature>
<dbReference type="Pfam" id="PF03176">
    <property type="entry name" value="MMPL"/>
    <property type="match status" value="2"/>
</dbReference>
<evidence type="ECO:0000313" key="9">
    <source>
        <dbReference type="Proteomes" id="UP000093053"/>
    </source>
</evidence>
<feature type="transmembrane region" description="Helical" evidence="6">
    <location>
        <begin position="643"/>
        <end position="669"/>
    </location>
</feature>
<evidence type="ECO:0000256" key="6">
    <source>
        <dbReference type="SAM" id="Phobius"/>
    </source>
</evidence>
<dbReference type="PANTHER" id="PTHR33406">
    <property type="entry name" value="MEMBRANE PROTEIN MJ1562-RELATED"/>
    <property type="match status" value="1"/>
</dbReference>
<keyword evidence="9" id="KW-1185">Reference proteome</keyword>
<feature type="transmembrane region" description="Helical" evidence="6">
    <location>
        <begin position="675"/>
        <end position="694"/>
    </location>
</feature>
<dbReference type="InterPro" id="IPR050545">
    <property type="entry name" value="Mycobact_MmpL"/>
</dbReference>
<keyword evidence="5 6" id="KW-0472">Membrane</keyword>
<feature type="transmembrane region" description="Helical" evidence="6">
    <location>
        <begin position="22"/>
        <end position="40"/>
    </location>
</feature>
<dbReference type="STRING" id="1586287.BBK82_00495"/>
<reference evidence="8 9" key="1">
    <citation type="submission" date="2016-07" db="EMBL/GenBank/DDBJ databases">
        <title>Complete genome sequence of the Lentzea guizhouensis DHS C013.</title>
        <authorList>
            <person name="Cao C."/>
        </authorList>
    </citation>
    <scope>NUCLEOTIDE SEQUENCE [LARGE SCALE GENOMIC DNA]</scope>
    <source>
        <strain evidence="8 9">DHS C013</strain>
    </source>
</reference>
<feature type="transmembrane region" description="Helical" evidence="6">
    <location>
        <begin position="560"/>
        <end position="584"/>
    </location>
</feature>